<dbReference type="CDD" id="cd20078">
    <property type="entry name" value="XPF_nuclease_XPF_euk"/>
    <property type="match status" value="1"/>
</dbReference>
<keyword evidence="5" id="KW-0227">DNA damage</keyword>
<comment type="subcellular location">
    <subcellularLocation>
        <location evidence="1">Nucleus</location>
    </subcellularLocation>
</comment>
<keyword evidence="6" id="KW-0378">Hydrolase</keyword>
<evidence type="ECO:0000256" key="8">
    <source>
        <dbReference type="ARBA" id="ARBA00023204"/>
    </source>
</evidence>
<feature type="region of interest" description="Disordered" evidence="10">
    <location>
        <begin position="524"/>
        <end position="545"/>
    </location>
</feature>
<comment type="caution">
    <text evidence="12">The sequence shown here is derived from an EMBL/GenBank/DDBJ whole genome shotgun (WGS) entry which is preliminary data.</text>
</comment>
<dbReference type="FunFam" id="1.10.150.20:FF:000038">
    <property type="entry name" value="DNA repair endonuclease UVH1"/>
    <property type="match status" value="1"/>
</dbReference>
<comment type="similarity">
    <text evidence="2">Belongs to the XPF family.</text>
</comment>
<dbReference type="EMBL" id="CACTIH010002051">
    <property type="protein sequence ID" value="CAA2972413.1"/>
    <property type="molecule type" value="Genomic_DNA"/>
</dbReference>
<dbReference type="InterPro" id="IPR011335">
    <property type="entry name" value="Restrct_endonuc-II-like"/>
</dbReference>
<keyword evidence="9" id="KW-0539">Nucleus</keyword>
<dbReference type="InterPro" id="IPR010994">
    <property type="entry name" value="RuvA_2-like"/>
</dbReference>
<keyword evidence="13" id="KW-1185">Reference proteome</keyword>
<keyword evidence="3" id="KW-0540">Nuclease</keyword>
<feature type="domain" description="ERCC4" evidence="11">
    <location>
        <begin position="736"/>
        <end position="816"/>
    </location>
</feature>
<evidence type="ECO:0000256" key="6">
    <source>
        <dbReference type="ARBA" id="ARBA00022801"/>
    </source>
</evidence>
<dbReference type="Gene3D" id="3.40.50.10130">
    <property type="match status" value="1"/>
</dbReference>
<protein>
    <submittedName>
        <fullName evidence="12">DNA repair endonuclease UVH1</fullName>
    </submittedName>
</protein>
<proteinExistence type="inferred from homology"/>
<accession>A0A8S0R110</accession>
<dbReference type="Pfam" id="PF02732">
    <property type="entry name" value="ERCC4"/>
    <property type="match status" value="1"/>
</dbReference>
<evidence type="ECO:0000256" key="2">
    <source>
        <dbReference type="ARBA" id="ARBA00010015"/>
    </source>
</evidence>
<dbReference type="OrthoDB" id="361020at2759"/>
<organism evidence="12 13">
    <name type="scientific">Olea europaea subsp. europaea</name>
    <dbReference type="NCBI Taxonomy" id="158383"/>
    <lineage>
        <taxon>Eukaryota</taxon>
        <taxon>Viridiplantae</taxon>
        <taxon>Streptophyta</taxon>
        <taxon>Embryophyta</taxon>
        <taxon>Tracheophyta</taxon>
        <taxon>Spermatophyta</taxon>
        <taxon>Magnoliopsida</taxon>
        <taxon>eudicotyledons</taxon>
        <taxon>Gunneridae</taxon>
        <taxon>Pentapetalae</taxon>
        <taxon>asterids</taxon>
        <taxon>lamiids</taxon>
        <taxon>Lamiales</taxon>
        <taxon>Oleaceae</taxon>
        <taxon>Oleeae</taxon>
        <taxon>Olea</taxon>
    </lineage>
</organism>
<gene>
    <name evidence="12" type="ORF">OLEA9_A082766</name>
</gene>
<evidence type="ECO:0000256" key="5">
    <source>
        <dbReference type="ARBA" id="ARBA00022763"/>
    </source>
</evidence>
<keyword evidence="7" id="KW-0238">DNA-binding</keyword>
<dbReference type="PANTHER" id="PTHR10150">
    <property type="entry name" value="DNA REPAIR ENDONUCLEASE XPF"/>
    <property type="match status" value="1"/>
</dbReference>
<dbReference type="SMART" id="SM00891">
    <property type="entry name" value="ERCC4"/>
    <property type="match status" value="1"/>
</dbReference>
<keyword evidence="8" id="KW-0234">DNA repair</keyword>
<evidence type="ECO:0000313" key="13">
    <source>
        <dbReference type="Proteomes" id="UP000594638"/>
    </source>
</evidence>
<dbReference type="SUPFAM" id="SSF47781">
    <property type="entry name" value="RuvA domain 2-like"/>
    <property type="match status" value="1"/>
</dbReference>
<dbReference type="Gramene" id="OE9A082766T2">
    <property type="protein sequence ID" value="OE9A082766C2"/>
    <property type="gene ID" value="OE9A082766"/>
</dbReference>
<dbReference type="FunFam" id="3.40.50.10130:FF:000002">
    <property type="entry name" value="DNA repair endonuclease XPF"/>
    <property type="match status" value="1"/>
</dbReference>
<dbReference type="GO" id="GO:0000712">
    <property type="term" value="P:resolution of meiotic recombination intermediates"/>
    <property type="evidence" value="ECO:0007669"/>
    <property type="project" value="TreeGrafter"/>
</dbReference>
<evidence type="ECO:0000259" key="11">
    <source>
        <dbReference type="SMART" id="SM00891"/>
    </source>
</evidence>
<reference evidence="12 13" key="1">
    <citation type="submission" date="2019-12" db="EMBL/GenBank/DDBJ databases">
        <authorList>
            <person name="Alioto T."/>
            <person name="Alioto T."/>
            <person name="Gomez Garrido J."/>
        </authorList>
    </citation>
    <scope>NUCLEOTIDE SEQUENCE [LARGE SCALE GENOMIC DNA]</scope>
</reference>
<evidence type="ECO:0000256" key="7">
    <source>
        <dbReference type="ARBA" id="ARBA00023125"/>
    </source>
</evidence>
<dbReference type="Gene3D" id="1.10.150.20">
    <property type="entry name" value="5' to 3' exonuclease, C-terminal subdomain"/>
    <property type="match status" value="1"/>
</dbReference>
<evidence type="ECO:0000313" key="12">
    <source>
        <dbReference type="EMBL" id="CAA2972413.1"/>
    </source>
</evidence>
<dbReference type="InterPro" id="IPR006166">
    <property type="entry name" value="ERCC4_domain"/>
</dbReference>
<dbReference type="GO" id="GO:0000014">
    <property type="term" value="F:single-stranded DNA endodeoxyribonuclease activity"/>
    <property type="evidence" value="ECO:0007669"/>
    <property type="project" value="TreeGrafter"/>
</dbReference>
<dbReference type="GO" id="GO:0000110">
    <property type="term" value="C:nucleotide-excision repair factor 1 complex"/>
    <property type="evidence" value="ECO:0007669"/>
    <property type="project" value="TreeGrafter"/>
</dbReference>
<sequence>MLKFYEQIIGDLLEDSSGGLVILSGGLGLSKLISYLLHLHDPSQGSLLILSASPSQKSSIPRNYQDTLNLETPISTSEITFDLPAPQRLSLYGSGGIFFITARILIVDLLTHRLPTTAVAGIILLNAHSLSDTSTEAFIVRILRSSNRSLYVRAFSDRPHAMVSGFAKAERTLKCLFLRKLHLWPRFQVHVSQDLERDPPEVVDIRVPMSPYMIGIQKAVIEVMDACLKEMRKTNKVDVEDLTVENGLFKSFDEIVRRQLDPIWHTLGKKTKQLVSDLKTLRKLLDYLARYDAVTYLKYLDSLRASESFRSVWIFSESSYKIFEYAKKRVYHFGRSDGGKSLVPSKTLSTKKRKLEKNKSEDDSSARANSGLVLEEVLEEPPKWKVLREILEEIQEEREKQVSSREELILEGETEYNGMVLVACKDERSCMQLEDCITKGTQKVMREEWDKYLLSKVELQSLPKSNKKKPKALKGFGVLDGVVPTIAGQTAEFSSVSKQENDALLAAATEIGKKAKKDIDAKDGVTCEGHKKGRRKGSNKKKSVIGRIDHESETCKQSEMLCPGLEDKKKYCDPAVAGHLLENAPQSEISDKGVLRKHGQGPENTKQLPPVHFFALESNQSILDILQPSAIIVYHPDIAFVREIEIYKAENPSKKLKVYFLFYEDSTEVRKFEASVLRENGAFESLIRQKSLMLIRVDQDAHLLEVNSSLEPQSTTAQNLITRKAGGKKEAEKEMQVIVDMREFMSSLPNVLHQKGMRIIPVTLEVGDYILSPLICVERKSIQDLFGSFSSGRLYHQVEMMSRYYRIPVLLIEFSQDKSFSFLSASDIGDDVSPNSIISKLSLLVLHFPRLRILWSRSLHATAEIFTTLKANQDEPDEARAIRVGVPSEEGIVENDVRAENFNTSAVEFLRRLPGVTDSNYRSIMEECKSLAELALLPVERLAEVMGGLKAAKTLRDFLDAKYPTLL</sequence>
<name>A0A8S0R110_OLEEU</name>
<evidence type="ECO:0000256" key="9">
    <source>
        <dbReference type="ARBA" id="ARBA00023242"/>
    </source>
</evidence>
<evidence type="ECO:0000256" key="3">
    <source>
        <dbReference type="ARBA" id="ARBA00022722"/>
    </source>
</evidence>
<evidence type="ECO:0000256" key="4">
    <source>
        <dbReference type="ARBA" id="ARBA00022759"/>
    </source>
</evidence>
<dbReference type="InterPro" id="IPR047520">
    <property type="entry name" value="XPF_nuclease"/>
</dbReference>
<dbReference type="GO" id="GO:1901255">
    <property type="term" value="P:nucleotide-excision repair involved in interstrand cross-link repair"/>
    <property type="evidence" value="ECO:0007669"/>
    <property type="project" value="TreeGrafter"/>
</dbReference>
<dbReference type="GO" id="GO:0003684">
    <property type="term" value="F:damaged DNA binding"/>
    <property type="evidence" value="ECO:0007669"/>
    <property type="project" value="TreeGrafter"/>
</dbReference>
<dbReference type="PANTHER" id="PTHR10150:SF0">
    <property type="entry name" value="DNA REPAIR ENDONUCLEASE XPF"/>
    <property type="match status" value="1"/>
</dbReference>
<keyword evidence="4 12" id="KW-0255">Endonuclease</keyword>
<dbReference type="GO" id="GO:0000724">
    <property type="term" value="P:double-strand break repair via homologous recombination"/>
    <property type="evidence" value="ECO:0007669"/>
    <property type="project" value="TreeGrafter"/>
</dbReference>
<dbReference type="Proteomes" id="UP000594638">
    <property type="component" value="Unassembled WGS sequence"/>
</dbReference>
<dbReference type="AlphaFoldDB" id="A0A8S0R110"/>
<feature type="compositionally biased region" description="Basic residues" evidence="10">
    <location>
        <begin position="531"/>
        <end position="544"/>
    </location>
</feature>
<evidence type="ECO:0000256" key="10">
    <source>
        <dbReference type="SAM" id="MobiDB-lite"/>
    </source>
</evidence>
<dbReference type="GO" id="GO:0003697">
    <property type="term" value="F:single-stranded DNA binding"/>
    <property type="evidence" value="ECO:0007669"/>
    <property type="project" value="TreeGrafter"/>
</dbReference>
<dbReference type="SUPFAM" id="SSF52980">
    <property type="entry name" value="Restriction endonuclease-like"/>
    <property type="match status" value="1"/>
</dbReference>
<evidence type="ECO:0000256" key="1">
    <source>
        <dbReference type="ARBA" id="ARBA00004123"/>
    </source>
</evidence>